<evidence type="ECO:0000313" key="1">
    <source>
        <dbReference type="EMBL" id="KAI5669061.1"/>
    </source>
</evidence>
<protein>
    <submittedName>
        <fullName evidence="1">Uncharacterized protein</fullName>
    </submittedName>
</protein>
<sequence length="125" mass="13547">MGELLLWNRTLVWCLAGIDYEMPELGSGDLILGSGPCPWSLIVALHVSLNSGIEAALMCLDSLRLPKCARNPHIGSSISFVKIIKENMPYSAVVNLVAGLGVLHLKIGCPKTKNGRPKSLRKKKL</sequence>
<evidence type="ECO:0000313" key="2">
    <source>
        <dbReference type="Proteomes" id="UP001060085"/>
    </source>
</evidence>
<keyword evidence="2" id="KW-1185">Reference proteome</keyword>
<organism evidence="1 2">
    <name type="scientific">Catharanthus roseus</name>
    <name type="common">Madagascar periwinkle</name>
    <name type="synonym">Vinca rosea</name>
    <dbReference type="NCBI Taxonomy" id="4058"/>
    <lineage>
        <taxon>Eukaryota</taxon>
        <taxon>Viridiplantae</taxon>
        <taxon>Streptophyta</taxon>
        <taxon>Embryophyta</taxon>
        <taxon>Tracheophyta</taxon>
        <taxon>Spermatophyta</taxon>
        <taxon>Magnoliopsida</taxon>
        <taxon>eudicotyledons</taxon>
        <taxon>Gunneridae</taxon>
        <taxon>Pentapetalae</taxon>
        <taxon>asterids</taxon>
        <taxon>lamiids</taxon>
        <taxon>Gentianales</taxon>
        <taxon>Apocynaceae</taxon>
        <taxon>Rauvolfioideae</taxon>
        <taxon>Vinceae</taxon>
        <taxon>Catharanthinae</taxon>
        <taxon>Catharanthus</taxon>
    </lineage>
</organism>
<name>A0ACC0B8S1_CATRO</name>
<reference evidence="2" key="1">
    <citation type="journal article" date="2023" name="Nat. Plants">
        <title>Single-cell RNA sequencing provides a high-resolution roadmap for understanding the multicellular compartmentation of specialized metabolism.</title>
        <authorList>
            <person name="Sun S."/>
            <person name="Shen X."/>
            <person name="Li Y."/>
            <person name="Li Y."/>
            <person name="Wang S."/>
            <person name="Li R."/>
            <person name="Zhang H."/>
            <person name="Shen G."/>
            <person name="Guo B."/>
            <person name="Wei J."/>
            <person name="Xu J."/>
            <person name="St-Pierre B."/>
            <person name="Chen S."/>
            <person name="Sun C."/>
        </authorList>
    </citation>
    <scope>NUCLEOTIDE SEQUENCE [LARGE SCALE GENOMIC DNA]</scope>
</reference>
<accession>A0ACC0B8S1</accession>
<comment type="caution">
    <text evidence="1">The sequence shown here is derived from an EMBL/GenBank/DDBJ whole genome shotgun (WGS) entry which is preliminary data.</text>
</comment>
<dbReference type="Proteomes" id="UP001060085">
    <property type="component" value="Linkage Group LG04"/>
</dbReference>
<dbReference type="EMBL" id="CM044704">
    <property type="protein sequence ID" value="KAI5669061.1"/>
    <property type="molecule type" value="Genomic_DNA"/>
</dbReference>
<proteinExistence type="predicted"/>
<gene>
    <name evidence="1" type="ORF">M9H77_18914</name>
</gene>